<dbReference type="EMBL" id="BOMQ01000011">
    <property type="protein sequence ID" value="GIE47406.1"/>
    <property type="molecule type" value="Genomic_DNA"/>
</dbReference>
<dbReference type="SUPFAM" id="SSF55961">
    <property type="entry name" value="Bet v1-like"/>
    <property type="match status" value="1"/>
</dbReference>
<evidence type="ECO:0000313" key="2">
    <source>
        <dbReference type="Proteomes" id="UP000647172"/>
    </source>
</evidence>
<name>A0A919MJF4_9ACTN</name>
<reference evidence="1" key="1">
    <citation type="submission" date="2021-01" db="EMBL/GenBank/DDBJ databases">
        <title>Whole genome shotgun sequence of Actinoplanes nipponensis NBRC 14063.</title>
        <authorList>
            <person name="Komaki H."/>
            <person name="Tamura T."/>
        </authorList>
    </citation>
    <scope>NUCLEOTIDE SEQUENCE</scope>
    <source>
        <strain evidence="1">NBRC 14063</strain>
    </source>
</reference>
<accession>A0A919MJF4</accession>
<evidence type="ECO:0008006" key="3">
    <source>
        <dbReference type="Google" id="ProtNLM"/>
    </source>
</evidence>
<dbReference type="InterPro" id="IPR021295">
    <property type="entry name" value="DUF2867"/>
</dbReference>
<comment type="caution">
    <text evidence="1">The sequence shown here is derived from an EMBL/GenBank/DDBJ whole genome shotgun (WGS) entry which is preliminary data.</text>
</comment>
<organism evidence="1 2">
    <name type="scientific">Actinoplanes nipponensis</name>
    <dbReference type="NCBI Taxonomy" id="135950"/>
    <lineage>
        <taxon>Bacteria</taxon>
        <taxon>Bacillati</taxon>
        <taxon>Actinomycetota</taxon>
        <taxon>Actinomycetes</taxon>
        <taxon>Micromonosporales</taxon>
        <taxon>Micromonosporaceae</taxon>
        <taxon>Actinoplanes</taxon>
    </lineage>
</organism>
<dbReference type="Pfam" id="PF11066">
    <property type="entry name" value="DUF2867"/>
    <property type="match status" value="1"/>
</dbReference>
<dbReference type="RefSeq" id="WP_203765437.1">
    <property type="nucleotide sequence ID" value="NZ_BOMQ01000011.1"/>
</dbReference>
<protein>
    <recommendedName>
        <fullName evidence="3">DUF2867 domain-containing protein</fullName>
    </recommendedName>
</protein>
<keyword evidence="2" id="KW-1185">Reference proteome</keyword>
<dbReference type="AlphaFoldDB" id="A0A919MJF4"/>
<evidence type="ECO:0000313" key="1">
    <source>
        <dbReference type="EMBL" id="GIE47406.1"/>
    </source>
</evidence>
<dbReference type="Proteomes" id="UP000647172">
    <property type="component" value="Unassembled WGS sequence"/>
</dbReference>
<proteinExistence type="predicted"/>
<gene>
    <name evidence="1" type="ORF">Ani05nite_09400</name>
</gene>
<sequence>MTATVLNVHERALPVPAAEVGRLLDRIGAADDPVWPAPAWPPVRFDRPLAVGADGGHGPVRYHVTGYEPGRRVELTFHPRIGLIGTHVLEVEERGPHACVLRHRLSARPVGRMRLLWPALVRTCHDTLIEHLLDNAERTVTGTVAHPVRYPWRARLAVDLGSGRVRAVPVPAAATLLHGSLGRPELADAFALRVPPGTTTDPQAWADAVFRRPPRVVVALLRLRNRLVVPLGIERGDASAFDTIGRDDRQVLLGTDAGHLDFRAGVLVQPDAAGTTVTVATLAATRSRAGRAYLAVVRLVHPLVVRAMLRHAGRVTVAPWRSTGPRADQPVG</sequence>